<evidence type="ECO:0000313" key="2">
    <source>
        <dbReference type="EMBL" id="KAA1128019.1"/>
    </source>
</evidence>
<accession>A0A5B0RRP3</accession>
<gene>
    <name evidence="1" type="ORF">PGT21_001560</name>
    <name evidence="2" type="ORF">PGTUg99_010328</name>
</gene>
<organism evidence="2 4">
    <name type="scientific">Puccinia graminis f. sp. tritici</name>
    <dbReference type="NCBI Taxonomy" id="56615"/>
    <lineage>
        <taxon>Eukaryota</taxon>
        <taxon>Fungi</taxon>
        <taxon>Dikarya</taxon>
        <taxon>Basidiomycota</taxon>
        <taxon>Pucciniomycotina</taxon>
        <taxon>Pucciniomycetes</taxon>
        <taxon>Pucciniales</taxon>
        <taxon>Pucciniaceae</taxon>
        <taxon>Puccinia</taxon>
    </lineage>
</organism>
<name>A0A5B0RRP3_PUCGR</name>
<sequence>MEPTPNEQTHSAAPSLPAPYFQFSLDLVKSTPGILELVKSGPGMTEKWERLEMELEAYYAGPGKPINALKLSIVEAPLPESAIPLLDQFKRLDPHLENPEVELRNRVMLFGEDAIRNALDKIERERLARSASTHTSA</sequence>
<evidence type="ECO:0000313" key="3">
    <source>
        <dbReference type="Proteomes" id="UP000324748"/>
    </source>
</evidence>
<proteinExistence type="predicted"/>
<protein>
    <submittedName>
        <fullName evidence="2">Uncharacterized protein</fullName>
    </submittedName>
</protein>
<dbReference type="Proteomes" id="UP000324748">
    <property type="component" value="Unassembled WGS sequence"/>
</dbReference>
<comment type="caution">
    <text evidence="2">The sequence shown here is derived from an EMBL/GenBank/DDBJ whole genome shotgun (WGS) entry which is preliminary data.</text>
</comment>
<dbReference type="OrthoDB" id="10591004at2759"/>
<keyword evidence="3" id="KW-1185">Reference proteome</keyword>
<dbReference type="EMBL" id="VDEP01000145">
    <property type="protein sequence ID" value="KAA1128019.1"/>
    <property type="molecule type" value="Genomic_DNA"/>
</dbReference>
<evidence type="ECO:0000313" key="4">
    <source>
        <dbReference type="Proteomes" id="UP000325313"/>
    </source>
</evidence>
<reference evidence="3 4" key="1">
    <citation type="submission" date="2019-05" db="EMBL/GenBank/DDBJ databases">
        <title>Emergence of the Ug99 lineage of the wheat stem rust pathogen through somatic hybridization.</title>
        <authorList>
            <person name="Li F."/>
            <person name="Upadhyaya N.M."/>
            <person name="Sperschneider J."/>
            <person name="Matny O."/>
            <person name="Nguyen-Phuc H."/>
            <person name="Mago R."/>
            <person name="Raley C."/>
            <person name="Miller M.E."/>
            <person name="Silverstein K.A.T."/>
            <person name="Henningsen E."/>
            <person name="Hirsch C.D."/>
            <person name="Visser B."/>
            <person name="Pretorius Z.A."/>
            <person name="Steffenson B.J."/>
            <person name="Schwessinger B."/>
            <person name="Dodds P.N."/>
            <person name="Figueroa M."/>
        </authorList>
    </citation>
    <scope>NUCLEOTIDE SEQUENCE [LARGE SCALE GENOMIC DNA]</scope>
    <source>
        <strain evidence="1">21-0</strain>
        <strain evidence="2 4">Ug99</strain>
    </source>
</reference>
<dbReference type="Proteomes" id="UP000325313">
    <property type="component" value="Unassembled WGS sequence"/>
</dbReference>
<evidence type="ECO:0000313" key="1">
    <source>
        <dbReference type="EMBL" id="KAA1085279.1"/>
    </source>
</evidence>
<dbReference type="EMBL" id="VSWC01000106">
    <property type="protein sequence ID" value="KAA1085279.1"/>
    <property type="molecule type" value="Genomic_DNA"/>
</dbReference>
<dbReference type="AlphaFoldDB" id="A0A5B0RRP3"/>